<dbReference type="InterPro" id="IPR002306">
    <property type="entry name" value="Trp-tRNA-ligase"/>
</dbReference>
<dbReference type="Gene3D" id="1.10.240.10">
    <property type="entry name" value="Tyrosyl-Transfer RNA Synthetase"/>
    <property type="match status" value="1"/>
</dbReference>
<dbReference type="GO" id="GO:0009791">
    <property type="term" value="P:post-embryonic development"/>
    <property type="evidence" value="ECO:0007669"/>
    <property type="project" value="UniProtKB-ARBA"/>
</dbReference>
<evidence type="ECO:0000256" key="9">
    <source>
        <dbReference type="ARBA" id="ARBA00030268"/>
    </source>
</evidence>
<dbReference type="GO" id="GO:0006436">
    <property type="term" value="P:tryptophanyl-tRNA aminoacylation"/>
    <property type="evidence" value="ECO:0007669"/>
    <property type="project" value="InterPro"/>
</dbReference>
<dbReference type="PRINTS" id="PR01039">
    <property type="entry name" value="TRNASYNTHTRP"/>
</dbReference>
<evidence type="ECO:0000256" key="10">
    <source>
        <dbReference type="ARBA" id="ARBA00049929"/>
    </source>
</evidence>
<evidence type="ECO:0000256" key="4">
    <source>
        <dbReference type="ARBA" id="ARBA00022598"/>
    </source>
</evidence>
<reference evidence="12 13" key="1">
    <citation type="journal article" date="2024" name="Nat. Commun.">
        <title>Phylogenomics reveals the evolutionary origins of lichenization in chlorophyte algae.</title>
        <authorList>
            <person name="Puginier C."/>
            <person name="Libourel C."/>
            <person name="Otte J."/>
            <person name="Skaloud P."/>
            <person name="Haon M."/>
            <person name="Grisel S."/>
            <person name="Petersen M."/>
            <person name="Berrin J.G."/>
            <person name="Delaux P.M."/>
            <person name="Dal Grande F."/>
            <person name="Keller J."/>
        </authorList>
    </citation>
    <scope>NUCLEOTIDE SEQUENCE [LARGE SCALE GENOMIC DNA]</scope>
    <source>
        <strain evidence="12 13">SAG 245.80</strain>
    </source>
</reference>
<dbReference type="Gene3D" id="3.40.50.620">
    <property type="entry name" value="HUPs"/>
    <property type="match status" value="1"/>
</dbReference>
<evidence type="ECO:0000313" key="13">
    <source>
        <dbReference type="Proteomes" id="UP001445335"/>
    </source>
</evidence>
<proteinExistence type="inferred from homology"/>
<dbReference type="PANTHER" id="PTHR43766:SF1">
    <property type="entry name" value="TRYPTOPHAN--TRNA LIGASE, MITOCHONDRIAL"/>
    <property type="match status" value="1"/>
</dbReference>
<dbReference type="Proteomes" id="UP001445335">
    <property type="component" value="Unassembled WGS sequence"/>
</dbReference>
<dbReference type="InterPro" id="IPR002305">
    <property type="entry name" value="aa-tRNA-synth_Ic"/>
</dbReference>
<comment type="similarity">
    <text evidence="2 11">Belongs to the class-I aminoacyl-tRNA synthetase family.</text>
</comment>
<accession>A0AAW1RNP9</accession>
<comment type="subcellular location">
    <subcellularLocation>
        <location evidence="1">Mitochondrion</location>
    </subcellularLocation>
</comment>
<keyword evidence="4 11" id="KW-0436">Ligase</keyword>
<keyword evidence="6 11" id="KW-0067">ATP-binding</keyword>
<dbReference type="FunFam" id="1.10.240.10:FF:000002">
    <property type="entry name" value="Tryptophan--tRNA ligase"/>
    <property type="match status" value="1"/>
</dbReference>
<dbReference type="InterPro" id="IPR050203">
    <property type="entry name" value="Trp-tRNA_synthetase"/>
</dbReference>
<keyword evidence="8 11" id="KW-0030">Aminoacyl-tRNA synthetase</keyword>
<dbReference type="NCBIfam" id="TIGR00233">
    <property type="entry name" value="trpS"/>
    <property type="match status" value="1"/>
</dbReference>
<keyword evidence="13" id="KW-1185">Reference proteome</keyword>
<dbReference type="GO" id="GO:0009507">
    <property type="term" value="C:chloroplast"/>
    <property type="evidence" value="ECO:0007669"/>
    <property type="project" value="TreeGrafter"/>
</dbReference>
<evidence type="ECO:0000256" key="6">
    <source>
        <dbReference type="ARBA" id="ARBA00022840"/>
    </source>
</evidence>
<dbReference type="InterPro" id="IPR014729">
    <property type="entry name" value="Rossmann-like_a/b/a_fold"/>
</dbReference>
<dbReference type="PANTHER" id="PTHR43766">
    <property type="entry name" value="TRYPTOPHAN--TRNA LIGASE, MITOCHONDRIAL"/>
    <property type="match status" value="1"/>
</dbReference>
<evidence type="ECO:0000256" key="5">
    <source>
        <dbReference type="ARBA" id="ARBA00022741"/>
    </source>
</evidence>
<protein>
    <recommendedName>
        <fullName evidence="3">tryptophan--tRNA ligase</fullName>
        <ecNumber evidence="3">6.1.1.2</ecNumber>
    </recommendedName>
    <alternativeName>
        <fullName evidence="9">Tryptophanyl-tRNA synthetase</fullName>
    </alternativeName>
</protein>
<organism evidence="12 13">
    <name type="scientific">Elliptochloris bilobata</name>
    <dbReference type="NCBI Taxonomy" id="381761"/>
    <lineage>
        <taxon>Eukaryota</taxon>
        <taxon>Viridiplantae</taxon>
        <taxon>Chlorophyta</taxon>
        <taxon>core chlorophytes</taxon>
        <taxon>Trebouxiophyceae</taxon>
        <taxon>Trebouxiophyceae incertae sedis</taxon>
        <taxon>Elliptochloris clade</taxon>
        <taxon>Elliptochloris</taxon>
    </lineage>
</organism>
<evidence type="ECO:0000256" key="2">
    <source>
        <dbReference type="ARBA" id="ARBA00005594"/>
    </source>
</evidence>
<evidence type="ECO:0000313" key="12">
    <source>
        <dbReference type="EMBL" id="KAK9835414.1"/>
    </source>
</evidence>
<evidence type="ECO:0000256" key="8">
    <source>
        <dbReference type="ARBA" id="ARBA00023146"/>
    </source>
</evidence>
<evidence type="ECO:0000256" key="3">
    <source>
        <dbReference type="ARBA" id="ARBA00013161"/>
    </source>
</evidence>
<dbReference type="HAMAP" id="MF_00140_B">
    <property type="entry name" value="Trp_tRNA_synth_B"/>
    <property type="match status" value="1"/>
</dbReference>
<dbReference type="GO" id="GO:0004830">
    <property type="term" value="F:tryptophan-tRNA ligase activity"/>
    <property type="evidence" value="ECO:0007669"/>
    <property type="project" value="UniProtKB-EC"/>
</dbReference>
<keyword evidence="7 11" id="KW-0648">Protein biosynthesis</keyword>
<dbReference type="EMBL" id="JALJOU010000028">
    <property type="protein sequence ID" value="KAK9835414.1"/>
    <property type="molecule type" value="Genomic_DNA"/>
</dbReference>
<evidence type="ECO:0000256" key="7">
    <source>
        <dbReference type="ARBA" id="ARBA00022917"/>
    </source>
</evidence>
<comment type="catalytic activity">
    <reaction evidence="10">
        <text>tRNA(Trp) + L-tryptophan + ATP = L-tryptophyl-tRNA(Trp) + AMP + diphosphate + H(+)</text>
        <dbReference type="Rhea" id="RHEA:24080"/>
        <dbReference type="Rhea" id="RHEA-COMP:9671"/>
        <dbReference type="Rhea" id="RHEA-COMP:9705"/>
        <dbReference type="ChEBI" id="CHEBI:15378"/>
        <dbReference type="ChEBI" id="CHEBI:30616"/>
        <dbReference type="ChEBI" id="CHEBI:33019"/>
        <dbReference type="ChEBI" id="CHEBI:57912"/>
        <dbReference type="ChEBI" id="CHEBI:78442"/>
        <dbReference type="ChEBI" id="CHEBI:78535"/>
        <dbReference type="ChEBI" id="CHEBI:456215"/>
        <dbReference type="EC" id="6.1.1.2"/>
    </reaction>
</comment>
<dbReference type="InterPro" id="IPR001412">
    <property type="entry name" value="aa-tRNA-synth_I_CS"/>
</dbReference>
<dbReference type="CDD" id="cd00806">
    <property type="entry name" value="TrpRS_core"/>
    <property type="match status" value="1"/>
</dbReference>
<dbReference type="InterPro" id="IPR024109">
    <property type="entry name" value="Trp-tRNA-ligase_bac-type"/>
</dbReference>
<evidence type="ECO:0000256" key="11">
    <source>
        <dbReference type="RuleBase" id="RU363036"/>
    </source>
</evidence>
<gene>
    <name evidence="12" type="ORF">WJX81_007975</name>
</gene>
<dbReference type="GO" id="GO:0048608">
    <property type="term" value="P:reproductive structure development"/>
    <property type="evidence" value="ECO:0007669"/>
    <property type="project" value="UniProtKB-ARBA"/>
</dbReference>
<evidence type="ECO:0000256" key="1">
    <source>
        <dbReference type="ARBA" id="ARBA00004173"/>
    </source>
</evidence>
<dbReference type="SUPFAM" id="SSF52374">
    <property type="entry name" value="Nucleotidylyl transferase"/>
    <property type="match status" value="1"/>
</dbReference>
<keyword evidence="5 11" id="KW-0547">Nucleotide-binding</keyword>
<dbReference type="EC" id="6.1.1.2" evidence="3"/>
<dbReference type="GO" id="GO:0005524">
    <property type="term" value="F:ATP binding"/>
    <property type="evidence" value="ECO:0007669"/>
    <property type="project" value="UniProtKB-KW"/>
</dbReference>
<comment type="caution">
    <text evidence="12">The sequence shown here is derived from an EMBL/GenBank/DDBJ whole genome shotgun (WGS) entry which is preliminary data.</text>
</comment>
<dbReference type="AlphaFoldDB" id="A0AAW1RNP9"/>
<dbReference type="GO" id="GO:0005739">
    <property type="term" value="C:mitochondrion"/>
    <property type="evidence" value="ECO:0007669"/>
    <property type="project" value="UniProtKB-SubCell"/>
</dbReference>
<dbReference type="Pfam" id="PF00579">
    <property type="entry name" value="tRNA-synt_1b"/>
    <property type="match status" value="1"/>
</dbReference>
<sequence>MHVPVSEARCTAAVTETAAASAPPLQKPAAERKKRVLSGVQPTGTLHLGNYLGAIRNWVNLQDLYDTYFCVVDLHAVTLPHDPAELRAATRASAALYLAAGIDPARAAIFVQSHVPAHAELAWLLQCYTPIGWLRRMIQFKEKSQKQGAEEVGAGLLTYPVLMAADILLYQADLVPVGEDQKQHIELARDVAERMNGRFGGNKWKKLGGRGGRIFRIPEPFTPPAGARVMSLTDGTSKMSKSAEADGSRINLLDSRDAIVNKIKRAKTDAFLGLEFDNPERPEARNLLTIYSLVTGYSMESAVDEVGSLSWGAFKPVLADAVIAHLAPLQEQYAAVMADPGYLDKVLAAGADQASEAADRTLSNCREAMGFVPRRRPPAARS</sequence>
<name>A0AAW1RNP9_9CHLO</name>
<dbReference type="PROSITE" id="PS00178">
    <property type="entry name" value="AA_TRNA_LIGASE_I"/>
    <property type="match status" value="1"/>
</dbReference>